<dbReference type="InterPro" id="IPR035919">
    <property type="entry name" value="EAL_sf"/>
</dbReference>
<feature type="domain" description="GGDEF" evidence="4">
    <location>
        <begin position="514"/>
        <end position="651"/>
    </location>
</feature>
<dbReference type="Proteomes" id="UP001162889">
    <property type="component" value="Unassembled WGS sequence"/>
</dbReference>
<dbReference type="InterPro" id="IPR054327">
    <property type="entry name" value="His-kinase-like_sensor"/>
</dbReference>
<dbReference type="CDD" id="cd12914">
    <property type="entry name" value="PDC1_DGC_like"/>
    <property type="match status" value="1"/>
</dbReference>
<dbReference type="Pfam" id="PF00563">
    <property type="entry name" value="EAL"/>
    <property type="match status" value="1"/>
</dbReference>
<feature type="domain" description="EAL" evidence="3">
    <location>
        <begin position="660"/>
        <end position="915"/>
    </location>
</feature>
<dbReference type="PROSITE" id="PS50883">
    <property type="entry name" value="EAL"/>
    <property type="match status" value="1"/>
</dbReference>
<organism evidence="5 6">
    <name type="scientific">Duganella violaceipulchra</name>
    <dbReference type="NCBI Taxonomy" id="2849652"/>
    <lineage>
        <taxon>Bacteria</taxon>
        <taxon>Pseudomonadati</taxon>
        <taxon>Pseudomonadota</taxon>
        <taxon>Betaproteobacteria</taxon>
        <taxon>Burkholderiales</taxon>
        <taxon>Oxalobacteraceae</taxon>
        <taxon>Telluria group</taxon>
        <taxon>Duganella</taxon>
    </lineage>
</organism>
<dbReference type="PANTHER" id="PTHR44757">
    <property type="entry name" value="DIGUANYLATE CYCLASE DGCP"/>
    <property type="match status" value="1"/>
</dbReference>
<evidence type="ECO:0000259" key="4">
    <source>
        <dbReference type="PROSITE" id="PS50887"/>
    </source>
</evidence>
<dbReference type="NCBIfam" id="TIGR00229">
    <property type="entry name" value="sensory_box"/>
    <property type="match status" value="1"/>
</dbReference>
<dbReference type="EMBL" id="JALJZU010000004">
    <property type="protein sequence ID" value="MCP2008556.1"/>
    <property type="molecule type" value="Genomic_DNA"/>
</dbReference>
<dbReference type="PROSITE" id="PS50112">
    <property type="entry name" value="PAS"/>
    <property type="match status" value="1"/>
</dbReference>
<feature type="domain" description="PAS" evidence="1">
    <location>
        <begin position="357"/>
        <end position="428"/>
    </location>
</feature>
<dbReference type="InterPro" id="IPR035965">
    <property type="entry name" value="PAS-like_dom_sf"/>
</dbReference>
<evidence type="ECO:0000259" key="3">
    <source>
        <dbReference type="PROSITE" id="PS50883"/>
    </source>
</evidence>
<reference evidence="5" key="1">
    <citation type="submission" date="2022-03" db="EMBL/GenBank/DDBJ databases">
        <title>Genome Encyclopedia of Bacteria and Archaea VI: Functional Genomics of Type Strains.</title>
        <authorList>
            <person name="Whitman W."/>
        </authorList>
    </citation>
    <scope>NUCLEOTIDE SEQUENCE</scope>
    <source>
        <strain evidence="5">HSC-15S17</strain>
    </source>
</reference>
<evidence type="ECO:0000313" key="5">
    <source>
        <dbReference type="EMBL" id="MCP2008556.1"/>
    </source>
</evidence>
<dbReference type="Pfam" id="PF00990">
    <property type="entry name" value="GGDEF"/>
    <property type="match status" value="1"/>
</dbReference>
<dbReference type="Gene3D" id="3.30.450.20">
    <property type="entry name" value="PAS domain"/>
    <property type="match status" value="3"/>
</dbReference>
<dbReference type="CDD" id="cd00130">
    <property type="entry name" value="PAS"/>
    <property type="match status" value="1"/>
</dbReference>
<evidence type="ECO:0000259" key="2">
    <source>
        <dbReference type="PROSITE" id="PS50113"/>
    </source>
</evidence>
<dbReference type="PROSITE" id="PS50887">
    <property type="entry name" value="GGDEF"/>
    <property type="match status" value="1"/>
</dbReference>
<feature type="domain" description="PAC" evidence="2">
    <location>
        <begin position="428"/>
        <end position="482"/>
    </location>
</feature>
<dbReference type="RefSeq" id="WP_229224663.1">
    <property type="nucleotide sequence ID" value="NZ_JAHTGR010000003.1"/>
</dbReference>
<dbReference type="Pfam" id="PF13426">
    <property type="entry name" value="PAS_9"/>
    <property type="match status" value="1"/>
</dbReference>
<dbReference type="CDD" id="cd01948">
    <property type="entry name" value="EAL"/>
    <property type="match status" value="1"/>
</dbReference>
<sequence length="930" mass="104363">MSSQRKNMRSPAYLRFRRRLITGLFLMAALAIAVVVSQFRTAYVERELAVKTQTEHYVKAMEAHVLYSIQSIDLSLIGFANAIKVLTPQQRRSPETMLELLSSRGSGFNSEYWISFLDAKGEAVATSTGNNISGTKYGDRDYFKAHLDVAMRGKLFIGVPAIGRRSNQRLLFLSRRVESSKGEFLGVIVAPLNVNRYVTVFENSRFSSDISITLMHSGGKVIAGVPNFEQSFARDLGSTDLFDNVRRASSGTFKTVSNADHLTRVFSYRVFENLPLIIVVGSNDSESARLLQQNYLIAGAGLIMLLILMAGAGHFSLRTYTKQEERELRFRSLYAASREMEQKLLANEEERKKNEESMKLAALLFQNSGEGMMVTDADGRILTVNPAFSLLSGYTEKEVIGHRGYELTTSRQDINFFTRMFESIAQTGQWEGELWHQHKDGDDYLVAMRFNTVYDEVGNPFRYVALLSDITKKKASEELIWRQANFDALTGLPNRRMFHEHLRQEMKKTDRSHLPMALVFMDLDHFKEINDTLGHDKGDLLLKEVASRLSNAVRSTDTVARLGGDEFTIILSELHNAGDVVRTAQEILKQMSTPFNLGNDGDKHIARISSSIGITLYPEDGADAETLIKNADQAMYAAKQQGRNRFNYFAPFMQEATRVRMTLVNELREAVNHNELRILFQPIIDLASGKICKAEALVRWQHPVRGLLNPAEFISIAESSGMIVGIGDWVFKQAAQEVQKLQALGLPDFQVSVNKSAWQFRDNGSNYQQWLDFLQELHLNANSIIIEVTENLLLDPANSVSERMLAFQHAHMQISLDDFGTGYCSVAFLKRFDIDYIKIDPTFVSNLSSGTDGIVLCEAIIAMAHKLNIKVIAEGIETPQQLAALTAAGCDLGQGYLISKPISGEELEKQIKSEQAPVNNSLDIHRTTCE</sequence>
<dbReference type="SMART" id="SM00091">
    <property type="entry name" value="PAS"/>
    <property type="match status" value="1"/>
</dbReference>
<dbReference type="SMART" id="SM00267">
    <property type="entry name" value="GGDEF"/>
    <property type="match status" value="1"/>
</dbReference>
<dbReference type="CDD" id="cd01949">
    <property type="entry name" value="GGDEF"/>
    <property type="match status" value="1"/>
</dbReference>
<dbReference type="InterPro" id="IPR000700">
    <property type="entry name" value="PAS-assoc_C"/>
</dbReference>
<dbReference type="Gene3D" id="3.30.70.270">
    <property type="match status" value="1"/>
</dbReference>
<gene>
    <name evidence="5" type="ORF">L1274_002264</name>
</gene>
<dbReference type="PROSITE" id="PS50113">
    <property type="entry name" value="PAC"/>
    <property type="match status" value="1"/>
</dbReference>
<dbReference type="NCBIfam" id="TIGR00254">
    <property type="entry name" value="GGDEF"/>
    <property type="match status" value="1"/>
</dbReference>
<dbReference type="Pfam" id="PF22588">
    <property type="entry name" value="dCache_1_like"/>
    <property type="match status" value="1"/>
</dbReference>
<protein>
    <submittedName>
        <fullName evidence="5">Diguanylate cyclase (GGDEF)-like protein/PAS domain S-box-containing protein</fullName>
    </submittedName>
</protein>
<dbReference type="SUPFAM" id="SSF55073">
    <property type="entry name" value="Nucleotide cyclase"/>
    <property type="match status" value="1"/>
</dbReference>
<proteinExistence type="predicted"/>
<dbReference type="InterPro" id="IPR000014">
    <property type="entry name" value="PAS"/>
</dbReference>
<dbReference type="Gene3D" id="3.20.20.450">
    <property type="entry name" value="EAL domain"/>
    <property type="match status" value="1"/>
</dbReference>
<dbReference type="InterPro" id="IPR029787">
    <property type="entry name" value="Nucleotide_cyclase"/>
</dbReference>
<accession>A0ABT1GHV8</accession>
<dbReference type="SMART" id="SM00052">
    <property type="entry name" value="EAL"/>
    <property type="match status" value="1"/>
</dbReference>
<evidence type="ECO:0000313" key="6">
    <source>
        <dbReference type="Proteomes" id="UP001162889"/>
    </source>
</evidence>
<comment type="caution">
    <text evidence="5">The sequence shown here is derived from an EMBL/GenBank/DDBJ whole genome shotgun (WGS) entry which is preliminary data.</text>
</comment>
<dbReference type="CDD" id="cd12915">
    <property type="entry name" value="PDC2_DGC_like"/>
    <property type="match status" value="1"/>
</dbReference>
<evidence type="ECO:0000259" key="1">
    <source>
        <dbReference type="PROSITE" id="PS50112"/>
    </source>
</evidence>
<dbReference type="InterPro" id="IPR043128">
    <property type="entry name" value="Rev_trsase/Diguanyl_cyclase"/>
</dbReference>
<dbReference type="PANTHER" id="PTHR44757:SF2">
    <property type="entry name" value="BIOFILM ARCHITECTURE MAINTENANCE PROTEIN MBAA"/>
    <property type="match status" value="1"/>
</dbReference>
<dbReference type="InterPro" id="IPR000160">
    <property type="entry name" value="GGDEF_dom"/>
</dbReference>
<dbReference type="SUPFAM" id="SSF141868">
    <property type="entry name" value="EAL domain-like"/>
    <property type="match status" value="1"/>
</dbReference>
<dbReference type="InterPro" id="IPR052155">
    <property type="entry name" value="Biofilm_reg_signaling"/>
</dbReference>
<dbReference type="InterPro" id="IPR001633">
    <property type="entry name" value="EAL_dom"/>
</dbReference>
<dbReference type="SUPFAM" id="SSF55785">
    <property type="entry name" value="PYP-like sensor domain (PAS domain)"/>
    <property type="match status" value="1"/>
</dbReference>
<name>A0ABT1GHV8_9BURK</name>
<keyword evidence="6" id="KW-1185">Reference proteome</keyword>